<evidence type="ECO:0000256" key="1">
    <source>
        <dbReference type="SAM" id="MobiDB-lite"/>
    </source>
</evidence>
<dbReference type="AlphaFoldDB" id="A0AAQ3NHK8"/>
<name>A0AAQ3NHK8_VIGMU</name>
<evidence type="ECO:0000256" key="2">
    <source>
        <dbReference type="SAM" id="SignalP"/>
    </source>
</evidence>
<dbReference type="Proteomes" id="UP001374535">
    <property type="component" value="Chromosome 6"/>
</dbReference>
<evidence type="ECO:0000313" key="3">
    <source>
        <dbReference type="EMBL" id="WVZ08887.1"/>
    </source>
</evidence>
<feature type="compositionally biased region" description="Polar residues" evidence="1">
    <location>
        <begin position="102"/>
        <end position="115"/>
    </location>
</feature>
<reference evidence="3 4" key="1">
    <citation type="journal article" date="2023" name="Life. Sci Alliance">
        <title>Evolutionary insights into 3D genome organization and epigenetic landscape of Vigna mungo.</title>
        <authorList>
            <person name="Junaid A."/>
            <person name="Singh B."/>
            <person name="Bhatia S."/>
        </authorList>
    </citation>
    <scope>NUCLEOTIDE SEQUENCE [LARGE SCALE GENOMIC DNA]</scope>
    <source>
        <strain evidence="3">Urdbean</strain>
    </source>
</reference>
<evidence type="ECO:0000313" key="4">
    <source>
        <dbReference type="Proteomes" id="UP001374535"/>
    </source>
</evidence>
<keyword evidence="2" id="KW-0732">Signal</keyword>
<organism evidence="3 4">
    <name type="scientific">Vigna mungo</name>
    <name type="common">Black gram</name>
    <name type="synonym">Phaseolus mungo</name>
    <dbReference type="NCBI Taxonomy" id="3915"/>
    <lineage>
        <taxon>Eukaryota</taxon>
        <taxon>Viridiplantae</taxon>
        <taxon>Streptophyta</taxon>
        <taxon>Embryophyta</taxon>
        <taxon>Tracheophyta</taxon>
        <taxon>Spermatophyta</taxon>
        <taxon>Magnoliopsida</taxon>
        <taxon>eudicotyledons</taxon>
        <taxon>Gunneridae</taxon>
        <taxon>Pentapetalae</taxon>
        <taxon>rosids</taxon>
        <taxon>fabids</taxon>
        <taxon>Fabales</taxon>
        <taxon>Fabaceae</taxon>
        <taxon>Papilionoideae</taxon>
        <taxon>50 kb inversion clade</taxon>
        <taxon>NPAAA clade</taxon>
        <taxon>indigoferoid/millettioid clade</taxon>
        <taxon>Phaseoleae</taxon>
        <taxon>Vigna</taxon>
    </lineage>
</organism>
<evidence type="ECO:0008006" key="5">
    <source>
        <dbReference type="Google" id="ProtNLM"/>
    </source>
</evidence>
<feature type="region of interest" description="Disordered" evidence="1">
    <location>
        <begin position="94"/>
        <end position="138"/>
    </location>
</feature>
<proteinExistence type="predicted"/>
<keyword evidence="4" id="KW-1185">Reference proteome</keyword>
<gene>
    <name evidence="3" type="ORF">V8G54_022233</name>
</gene>
<accession>A0AAQ3NHK8</accession>
<feature type="chain" id="PRO_5042834013" description="Secreted protein" evidence="2">
    <location>
        <begin position="17"/>
        <end position="138"/>
    </location>
</feature>
<protein>
    <recommendedName>
        <fullName evidence="5">Secreted protein</fullName>
    </recommendedName>
</protein>
<feature type="compositionally biased region" description="Basic residues" evidence="1">
    <location>
        <begin position="116"/>
        <end position="125"/>
    </location>
</feature>
<feature type="signal peptide" evidence="2">
    <location>
        <begin position="1"/>
        <end position="16"/>
    </location>
</feature>
<dbReference type="EMBL" id="CP144695">
    <property type="protein sequence ID" value="WVZ08887.1"/>
    <property type="molecule type" value="Genomic_DNA"/>
</dbReference>
<sequence>MPRLLLLTTSLTASHGTPDSSKNTQIEALCCYLNHQDNPPPKEPQQRSIVLFSYLSKSVHKTKQSPDQEKCTARRSREPVFWCFSQSHYPITKGRGGPMNLGSISIPQKDGPNTKTHQKNLKKKNYQNELSHTHKYMN</sequence>